<gene>
    <name evidence="1" type="ORF">MOV92_03580</name>
</gene>
<organism evidence="1 2">
    <name type="scientific">Lysobacter gummosus</name>
    <dbReference type="NCBI Taxonomy" id="262324"/>
    <lineage>
        <taxon>Bacteria</taxon>
        <taxon>Pseudomonadati</taxon>
        <taxon>Pseudomonadota</taxon>
        <taxon>Gammaproteobacteria</taxon>
        <taxon>Lysobacterales</taxon>
        <taxon>Lysobacteraceae</taxon>
        <taxon>Lysobacter</taxon>
    </lineage>
</organism>
<dbReference type="Proteomes" id="UP000829194">
    <property type="component" value="Chromosome"/>
</dbReference>
<name>A0ABY3XFH4_9GAMM</name>
<evidence type="ECO:0000313" key="2">
    <source>
        <dbReference type="Proteomes" id="UP000829194"/>
    </source>
</evidence>
<reference evidence="1 2" key="1">
    <citation type="submission" date="2022-03" db="EMBL/GenBank/DDBJ databases">
        <title>Complete genome sequence of Lysobacter capsici VKM B-2533 and Lysobacter gummosus 10.1.1, promising sources of lytic agents.</title>
        <authorList>
            <person name="Tarlachkov S.V."/>
            <person name="Kudryakova I.V."/>
            <person name="Afoshin A.S."/>
            <person name="Leontyevskaya E.A."/>
            <person name="Leontyevskaya N.V."/>
        </authorList>
    </citation>
    <scope>NUCLEOTIDE SEQUENCE [LARGE SCALE GENOMIC DNA]</scope>
    <source>
        <strain evidence="1 2">10.1.1</strain>
    </source>
</reference>
<proteinExistence type="predicted"/>
<evidence type="ECO:0000313" key="1">
    <source>
        <dbReference type="EMBL" id="UNP30370.1"/>
    </source>
</evidence>
<keyword evidence="2" id="KW-1185">Reference proteome</keyword>
<sequence>MRTRADEIRRLDNAQRWWHDTQDRSWSAKHPVGPGVVDSTHYFEVNYAIDGKIVGSWSVNTRTEQVAAPGEPFRID</sequence>
<protein>
    <submittedName>
        <fullName evidence="1">Uncharacterized protein</fullName>
    </submittedName>
</protein>
<dbReference type="EMBL" id="CP093547">
    <property type="protein sequence ID" value="UNP30370.1"/>
    <property type="molecule type" value="Genomic_DNA"/>
</dbReference>
<accession>A0ABY3XFH4</accession>
<dbReference type="RefSeq" id="WP_148648729.1">
    <property type="nucleotide sequence ID" value="NZ_CP011131.1"/>
</dbReference>